<dbReference type="InterPro" id="IPR014001">
    <property type="entry name" value="Helicase_ATP-bd"/>
</dbReference>
<feature type="compositionally biased region" description="Basic residues" evidence="9">
    <location>
        <begin position="156"/>
        <end position="166"/>
    </location>
</feature>
<dbReference type="InterPro" id="IPR027417">
    <property type="entry name" value="P-loop_NTPase"/>
</dbReference>
<dbReference type="GO" id="GO:0003723">
    <property type="term" value="F:RNA binding"/>
    <property type="evidence" value="ECO:0007669"/>
    <property type="project" value="UniProtKB-UniRule"/>
</dbReference>
<dbReference type="InterPro" id="IPR001650">
    <property type="entry name" value="Helicase_C-like"/>
</dbReference>
<dbReference type="Pfam" id="PF00270">
    <property type="entry name" value="DEAD"/>
    <property type="match status" value="1"/>
</dbReference>
<evidence type="ECO:0000259" key="10">
    <source>
        <dbReference type="PROSITE" id="PS51192"/>
    </source>
</evidence>
<evidence type="ECO:0000256" key="4">
    <source>
        <dbReference type="ARBA" id="ARBA00022840"/>
    </source>
</evidence>
<feature type="compositionally biased region" description="Basic and acidic residues" evidence="9">
    <location>
        <begin position="167"/>
        <end position="190"/>
    </location>
</feature>
<evidence type="ECO:0000256" key="2">
    <source>
        <dbReference type="ARBA" id="ARBA00022801"/>
    </source>
</evidence>
<dbReference type="InterPro" id="IPR000629">
    <property type="entry name" value="RNA-helicase_DEAD-box_CS"/>
</dbReference>
<dbReference type="AlphaFoldDB" id="A0A1Y2AZM9"/>
<feature type="compositionally biased region" description="Basic and acidic residues" evidence="9">
    <location>
        <begin position="203"/>
        <end position="217"/>
    </location>
</feature>
<evidence type="ECO:0000256" key="9">
    <source>
        <dbReference type="SAM" id="MobiDB-lite"/>
    </source>
</evidence>
<dbReference type="GO" id="GO:0003724">
    <property type="term" value="F:RNA helicase activity"/>
    <property type="evidence" value="ECO:0007669"/>
    <property type="project" value="UniProtKB-EC"/>
</dbReference>
<feature type="domain" description="Helicase C-terminal" evidence="11">
    <location>
        <begin position="597"/>
        <end position="747"/>
    </location>
</feature>
<dbReference type="PROSITE" id="PS00039">
    <property type="entry name" value="DEAD_ATP_HELICASE"/>
    <property type="match status" value="1"/>
</dbReference>
<dbReference type="EC" id="3.6.4.13" evidence="7"/>
<comment type="caution">
    <text evidence="12">The sequence shown here is derived from an EMBL/GenBank/DDBJ whole genome shotgun (WGS) entry which is preliminary data.</text>
</comment>
<evidence type="ECO:0000256" key="8">
    <source>
        <dbReference type="SAM" id="Coils"/>
    </source>
</evidence>
<comment type="domain">
    <text evidence="7">The Q motif is unique to and characteristic of the DEAD box family of RNA helicases and controls ATP binding and hydrolysis.</text>
</comment>
<dbReference type="OrthoDB" id="3370at2759"/>
<feature type="coiled-coil region" evidence="8">
    <location>
        <begin position="739"/>
        <end position="766"/>
    </location>
</feature>
<dbReference type="SUPFAM" id="SSF52540">
    <property type="entry name" value="P-loop containing nucleoside triphosphate hydrolases"/>
    <property type="match status" value="1"/>
</dbReference>
<evidence type="ECO:0000256" key="6">
    <source>
        <dbReference type="RuleBase" id="RU000492"/>
    </source>
</evidence>
<comment type="function">
    <text evidence="7">RNA helicase.</text>
</comment>
<dbReference type="PANTHER" id="PTHR24031">
    <property type="entry name" value="RNA HELICASE"/>
    <property type="match status" value="1"/>
</dbReference>
<protein>
    <recommendedName>
        <fullName evidence="7">ATP-dependent RNA helicase</fullName>
        <ecNumber evidence="7">3.6.4.13</ecNumber>
    </recommendedName>
</protein>
<dbReference type="GO" id="GO:0005524">
    <property type="term" value="F:ATP binding"/>
    <property type="evidence" value="ECO:0007669"/>
    <property type="project" value="UniProtKB-UniRule"/>
</dbReference>
<dbReference type="InParanoid" id="A0A1Y2AZM9"/>
<dbReference type="GO" id="GO:0016787">
    <property type="term" value="F:hydrolase activity"/>
    <property type="evidence" value="ECO:0007669"/>
    <property type="project" value="UniProtKB-KW"/>
</dbReference>
<keyword evidence="2 6" id="KW-0378">Hydrolase</keyword>
<feature type="compositionally biased region" description="Basic residues" evidence="9">
    <location>
        <begin position="37"/>
        <end position="67"/>
    </location>
</feature>
<dbReference type="Gene3D" id="3.40.50.300">
    <property type="entry name" value="P-loop containing nucleotide triphosphate hydrolases"/>
    <property type="match status" value="2"/>
</dbReference>
<dbReference type="STRING" id="71784.A0A1Y2AZM9"/>
<dbReference type="SMART" id="SM00487">
    <property type="entry name" value="DEXDc"/>
    <property type="match status" value="1"/>
</dbReference>
<dbReference type="Proteomes" id="UP000193986">
    <property type="component" value="Unassembled WGS sequence"/>
</dbReference>
<feature type="compositionally biased region" description="Pro residues" evidence="9">
    <location>
        <begin position="238"/>
        <end position="248"/>
    </location>
</feature>
<evidence type="ECO:0000313" key="12">
    <source>
        <dbReference type="EMBL" id="ORY28038.1"/>
    </source>
</evidence>
<keyword evidence="5 7" id="KW-0694">RNA-binding</keyword>
<comment type="similarity">
    <text evidence="6">Belongs to the DEAD box helicase family.</text>
</comment>
<reference evidence="12 13" key="1">
    <citation type="submission" date="2016-07" db="EMBL/GenBank/DDBJ databases">
        <title>Pervasive Adenine N6-methylation of Active Genes in Fungi.</title>
        <authorList>
            <consortium name="DOE Joint Genome Institute"/>
            <person name="Mondo S.J."/>
            <person name="Dannebaum R.O."/>
            <person name="Kuo R.C."/>
            <person name="Labutti K."/>
            <person name="Haridas S."/>
            <person name="Kuo A."/>
            <person name="Salamov A."/>
            <person name="Ahrendt S.R."/>
            <person name="Lipzen A."/>
            <person name="Sullivan W."/>
            <person name="Andreopoulos W.B."/>
            <person name="Clum A."/>
            <person name="Lindquist E."/>
            <person name="Daum C."/>
            <person name="Ramamoorthy G.K."/>
            <person name="Gryganskyi A."/>
            <person name="Culley D."/>
            <person name="Magnuson J.K."/>
            <person name="James T.Y."/>
            <person name="O'Malley M.A."/>
            <person name="Stajich J.E."/>
            <person name="Spatafora J.W."/>
            <person name="Visel A."/>
            <person name="Grigoriev I.V."/>
        </authorList>
    </citation>
    <scope>NUCLEOTIDE SEQUENCE [LARGE SCALE GENOMIC DNA]</scope>
    <source>
        <strain evidence="12 13">68-887.2</strain>
    </source>
</reference>
<dbReference type="SMART" id="SM00490">
    <property type="entry name" value="HELICc"/>
    <property type="match status" value="1"/>
</dbReference>
<proteinExistence type="inferred from homology"/>
<evidence type="ECO:0000259" key="11">
    <source>
        <dbReference type="PROSITE" id="PS51194"/>
    </source>
</evidence>
<feature type="compositionally biased region" description="Basic and acidic residues" evidence="9">
    <location>
        <begin position="96"/>
        <end position="105"/>
    </location>
</feature>
<keyword evidence="4 6" id="KW-0067">ATP-binding</keyword>
<dbReference type="FunCoup" id="A0A1Y2AZM9">
    <property type="interactions" value="667"/>
</dbReference>
<dbReference type="PROSITE" id="PS51194">
    <property type="entry name" value="HELICASE_CTER"/>
    <property type="match status" value="1"/>
</dbReference>
<dbReference type="InterPro" id="IPR011545">
    <property type="entry name" value="DEAD/DEAH_box_helicase_dom"/>
</dbReference>
<evidence type="ECO:0000256" key="1">
    <source>
        <dbReference type="ARBA" id="ARBA00022741"/>
    </source>
</evidence>
<feature type="domain" description="Helicase ATP-binding" evidence="10">
    <location>
        <begin position="329"/>
        <end position="554"/>
    </location>
</feature>
<feature type="compositionally biased region" description="Acidic residues" evidence="9">
    <location>
        <begin position="218"/>
        <end position="235"/>
    </location>
</feature>
<organism evidence="12 13">
    <name type="scientific">Naematelia encephala</name>
    <dbReference type="NCBI Taxonomy" id="71784"/>
    <lineage>
        <taxon>Eukaryota</taxon>
        <taxon>Fungi</taxon>
        <taxon>Dikarya</taxon>
        <taxon>Basidiomycota</taxon>
        <taxon>Agaricomycotina</taxon>
        <taxon>Tremellomycetes</taxon>
        <taxon>Tremellales</taxon>
        <taxon>Naemateliaceae</taxon>
        <taxon>Naematelia</taxon>
    </lineage>
</organism>
<keyword evidence="3 6" id="KW-0347">Helicase</keyword>
<evidence type="ECO:0000256" key="5">
    <source>
        <dbReference type="ARBA" id="ARBA00022884"/>
    </source>
</evidence>
<gene>
    <name evidence="12" type="ORF">BCR39DRAFT_536374</name>
</gene>
<dbReference type="CDD" id="cd17956">
    <property type="entry name" value="DEADc_DDX51"/>
    <property type="match status" value="1"/>
</dbReference>
<dbReference type="PROSITE" id="PS51192">
    <property type="entry name" value="HELICASE_ATP_BIND_1"/>
    <property type="match status" value="1"/>
</dbReference>
<keyword evidence="1 6" id="KW-0547">Nucleotide-binding</keyword>
<name>A0A1Y2AZM9_9TREE</name>
<feature type="compositionally biased region" description="Polar residues" evidence="9">
    <location>
        <begin position="70"/>
        <end position="85"/>
    </location>
</feature>
<dbReference type="CDD" id="cd18787">
    <property type="entry name" value="SF2_C_DEAD"/>
    <property type="match status" value="1"/>
</dbReference>
<dbReference type="Pfam" id="PF00271">
    <property type="entry name" value="Helicase_C"/>
    <property type="match status" value="1"/>
</dbReference>
<comment type="catalytic activity">
    <reaction evidence="7">
        <text>ATP + H2O = ADP + phosphate + H(+)</text>
        <dbReference type="Rhea" id="RHEA:13065"/>
        <dbReference type="ChEBI" id="CHEBI:15377"/>
        <dbReference type="ChEBI" id="CHEBI:15378"/>
        <dbReference type="ChEBI" id="CHEBI:30616"/>
        <dbReference type="ChEBI" id="CHEBI:43474"/>
        <dbReference type="ChEBI" id="CHEBI:456216"/>
        <dbReference type="EC" id="3.6.4.13"/>
    </reaction>
</comment>
<sequence length="768" mass="85437">MGEKRKHITFEEPAPAAGPSHIHPSRAGIVPQEPAAKKSKSKTAAKQRYLHKKARRHRVLVKARKASAPKNKSYQPNGSSVANSETDTEDSGSQVEEPRIDRETNAEAGPSTLVRGPVIPAEEPAVPSKEKNKRKIKETKTVEAVVGEEDSEAERARRKLEKRKKREERDRTAKRERKAAERAKKEKQAKAEAPPLLGPESGDVERIPDATADRLEDIAESAEENEDEAGSESEDLIPPRPQSPPPPTLEAFPLPTSAPAPDPKILSRQGLPAGLEDAEFIDQDLRLAVDQLQGLSDDMKSKLKKLGIEEFFAVQAALLPHLLPLRLTPFPFGKPNDHLVSAPTGSGKTLAYSIPLIEILRQRVIPRLRALIVLPTRDLVGQVRETLEMLAKGTGLTIGSISGQHSIAREQEMIVADLKSKLLGGSSKVDILIATPGRLIDHLAQTPNFSLQHLRFLIIDEADRLLNQSFHDWLAKVLSNVVPPSEPIQLPEGFVRDKQDHIAQAWMEYFGLANLDWRGHEEYPLPCQKLLFSATLTRDPSSIASLHLRNPKYHIVQSSSSVPDAAAVGESFALPSTLTERMVILPPAVKPLNLIHLIHHEAYRVRGLIFVKSVESVGRLVHLLEYFEEAWTGDKVVVKGYTSEMKAGERKKLLDDFAAGRVDLLVCSDLIARGMDLPTVSHVISYDIPLDMRKYVHRVGRTARAGRQGTAWSLVEKQEAIHWKSMLKGANHEKSVKKVKIKDDELKEYKEAYENAMKRLKTLYAKDY</sequence>
<evidence type="ECO:0000256" key="7">
    <source>
        <dbReference type="RuleBase" id="RU365068"/>
    </source>
</evidence>
<accession>A0A1Y2AZM9</accession>
<feature type="region of interest" description="Disordered" evidence="9">
    <location>
        <begin position="1"/>
        <end position="269"/>
    </location>
</feature>
<evidence type="ECO:0000313" key="13">
    <source>
        <dbReference type="Proteomes" id="UP000193986"/>
    </source>
</evidence>
<keyword evidence="8" id="KW-0175">Coiled coil</keyword>
<evidence type="ECO:0000256" key="3">
    <source>
        <dbReference type="ARBA" id="ARBA00022806"/>
    </source>
</evidence>
<keyword evidence="13" id="KW-1185">Reference proteome</keyword>
<dbReference type="EMBL" id="MCFC01000034">
    <property type="protein sequence ID" value="ORY28038.1"/>
    <property type="molecule type" value="Genomic_DNA"/>
</dbReference>